<reference evidence="12 13" key="1">
    <citation type="journal article" date="2018" name="PLoS Genet.">
        <title>Population sequencing reveals clonal diversity and ancestral inbreeding in the grapevine cultivar Chardonnay.</title>
        <authorList>
            <person name="Roach M.J."/>
            <person name="Johnson D.L."/>
            <person name="Bohlmann J."/>
            <person name="van Vuuren H.J."/>
            <person name="Jones S.J."/>
            <person name="Pretorius I.S."/>
            <person name="Schmidt S.A."/>
            <person name="Borneman A.R."/>
        </authorList>
    </citation>
    <scope>NUCLEOTIDE SEQUENCE [LARGE SCALE GENOMIC DNA]</scope>
    <source>
        <strain evidence="13">cv. Chardonnay</strain>
        <tissue evidence="12">Leaf</tissue>
    </source>
</reference>
<comment type="caution">
    <text evidence="12">The sequence shown here is derived from an EMBL/GenBank/DDBJ whole genome shotgun (WGS) entry which is preliminary data.</text>
</comment>
<dbReference type="PANTHER" id="PTHR10015:SF400">
    <property type="entry name" value="HEAT STRESS TRANSCRIPTION FACTOR B-4"/>
    <property type="match status" value="1"/>
</dbReference>
<dbReference type="Pfam" id="PF00447">
    <property type="entry name" value="HSF_DNA-bind"/>
    <property type="match status" value="1"/>
</dbReference>
<dbReference type="PRINTS" id="PR00056">
    <property type="entry name" value="HSFDOMAIN"/>
</dbReference>
<evidence type="ECO:0000256" key="10">
    <source>
        <dbReference type="SAM" id="MobiDB-lite"/>
    </source>
</evidence>
<dbReference type="InterPro" id="IPR036390">
    <property type="entry name" value="WH_DNA-bd_sf"/>
</dbReference>
<dbReference type="InterPro" id="IPR036388">
    <property type="entry name" value="WH-like_DNA-bd_sf"/>
</dbReference>
<dbReference type="Gene3D" id="1.10.10.10">
    <property type="entry name" value="Winged helix-like DNA-binding domain superfamily/Winged helix DNA-binding domain"/>
    <property type="match status" value="1"/>
</dbReference>
<evidence type="ECO:0000256" key="5">
    <source>
        <dbReference type="ARBA" id="ARBA00023016"/>
    </source>
</evidence>
<dbReference type="SMART" id="SM00415">
    <property type="entry name" value="HSF"/>
    <property type="match status" value="1"/>
</dbReference>
<proteinExistence type="inferred from homology"/>
<organism evidence="12 13">
    <name type="scientific">Vitis vinifera</name>
    <name type="common">Grape</name>
    <dbReference type="NCBI Taxonomy" id="29760"/>
    <lineage>
        <taxon>Eukaryota</taxon>
        <taxon>Viridiplantae</taxon>
        <taxon>Streptophyta</taxon>
        <taxon>Embryophyta</taxon>
        <taxon>Tracheophyta</taxon>
        <taxon>Spermatophyta</taxon>
        <taxon>Magnoliopsida</taxon>
        <taxon>eudicotyledons</taxon>
        <taxon>Gunneridae</taxon>
        <taxon>Pentapetalae</taxon>
        <taxon>rosids</taxon>
        <taxon>Vitales</taxon>
        <taxon>Vitaceae</taxon>
        <taxon>Viteae</taxon>
        <taxon>Vitis</taxon>
    </lineage>
</organism>
<dbReference type="PANTHER" id="PTHR10015">
    <property type="entry name" value="HEAT SHOCK TRANSCRIPTION FACTOR"/>
    <property type="match status" value="1"/>
</dbReference>
<feature type="compositionally biased region" description="Low complexity" evidence="10">
    <location>
        <begin position="386"/>
        <end position="399"/>
    </location>
</feature>
<dbReference type="FunFam" id="1.10.10.10:FF:000037">
    <property type="entry name" value="Heat stress transcription factor B-4"/>
    <property type="match status" value="1"/>
</dbReference>
<keyword evidence="6" id="KW-0238">DNA-binding</keyword>
<comment type="subcellular location">
    <subcellularLocation>
        <location evidence="1">Nucleus</location>
    </subcellularLocation>
</comment>
<dbReference type="GO" id="GO:0003700">
    <property type="term" value="F:DNA-binding transcription factor activity"/>
    <property type="evidence" value="ECO:0007669"/>
    <property type="project" value="InterPro"/>
</dbReference>
<sequence length="460" mass="51124">MKNGWEVRSRLGWRWTMEHGAWSMETGENKSRFFSGDYKGKEKLVKISVAVAVEQSGCGGLMRSKEEEEWRRRARGGTVNSEAQDAGGSLGSFFLRSMALMLDNCEGILLSLDSHKSVPAPFLTKTYQLVDDPATDHIVSWGEDDTTFVVWRPPEFARDLLPNYFKHNNFSSFVRQLNTYGFRKIVPDRWEFANEFFKKGEKHLLCEIHRRKTSQPQVPMNHHHHHHSPLGVNAGPGFFPFPGRVSISPPDSDDQANWCDSPTLSSPTAATGVSVVSGGYNSSVTALSEDNERLRRSNSILMSELAHMRKLYNDIIYFVQNHVKPVAPSNSYPSSLVICNPPSSATTAAATITCSSTAMVQKPLNQLLGCYQSNPKQAPRNHGMGSFNSSTTTSSKSSLTVLEETNGNSCRTKLFGVPLQSKKRLHPEYASTTTSMETNKARLVLDKDDLGLNLMPPSPC</sequence>
<keyword evidence="8" id="KW-0539">Nucleus</keyword>
<accession>A0A438IT80</accession>
<feature type="domain" description="HSF-type DNA-binding" evidence="11">
    <location>
        <begin position="161"/>
        <end position="185"/>
    </location>
</feature>
<keyword evidence="5" id="KW-0346">Stress response</keyword>
<evidence type="ECO:0000256" key="3">
    <source>
        <dbReference type="ARBA" id="ARBA00022553"/>
    </source>
</evidence>
<feature type="region of interest" description="Disordered" evidence="10">
    <location>
        <begin position="375"/>
        <end position="399"/>
    </location>
</feature>
<evidence type="ECO:0000256" key="7">
    <source>
        <dbReference type="ARBA" id="ARBA00023163"/>
    </source>
</evidence>
<comment type="subunit">
    <text evidence="2">Homotrimer.</text>
</comment>
<dbReference type="SUPFAM" id="SSF46785">
    <property type="entry name" value="Winged helix' DNA-binding domain"/>
    <property type="match status" value="1"/>
</dbReference>
<keyword evidence="4" id="KW-0805">Transcription regulation</keyword>
<gene>
    <name evidence="12" type="primary">HSFB4_1</name>
    <name evidence="12" type="ORF">CK203_024741</name>
</gene>
<dbReference type="GO" id="GO:0005634">
    <property type="term" value="C:nucleus"/>
    <property type="evidence" value="ECO:0007669"/>
    <property type="project" value="UniProtKB-SubCell"/>
</dbReference>
<evidence type="ECO:0000256" key="4">
    <source>
        <dbReference type="ARBA" id="ARBA00023015"/>
    </source>
</evidence>
<dbReference type="InterPro" id="IPR000232">
    <property type="entry name" value="HSF_DNA-bd"/>
</dbReference>
<evidence type="ECO:0000313" key="13">
    <source>
        <dbReference type="Proteomes" id="UP000288805"/>
    </source>
</evidence>
<keyword evidence="3" id="KW-0597">Phosphoprotein</keyword>
<evidence type="ECO:0000256" key="9">
    <source>
        <dbReference type="RuleBase" id="RU004020"/>
    </source>
</evidence>
<evidence type="ECO:0000256" key="6">
    <source>
        <dbReference type="ARBA" id="ARBA00023125"/>
    </source>
</evidence>
<comment type="similarity">
    <text evidence="9">Belongs to the HSF family.</text>
</comment>
<dbReference type="EMBL" id="QGNW01000084">
    <property type="protein sequence ID" value="RVW99930.1"/>
    <property type="molecule type" value="Genomic_DNA"/>
</dbReference>
<evidence type="ECO:0000256" key="8">
    <source>
        <dbReference type="ARBA" id="ARBA00023242"/>
    </source>
</evidence>
<dbReference type="AlphaFoldDB" id="A0A438IT80"/>
<dbReference type="Proteomes" id="UP000288805">
    <property type="component" value="Unassembled WGS sequence"/>
</dbReference>
<evidence type="ECO:0000259" key="11">
    <source>
        <dbReference type="PROSITE" id="PS00434"/>
    </source>
</evidence>
<name>A0A438IT80_VITVI</name>
<evidence type="ECO:0000256" key="1">
    <source>
        <dbReference type="ARBA" id="ARBA00004123"/>
    </source>
</evidence>
<dbReference type="GO" id="GO:0043565">
    <property type="term" value="F:sequence-specific DNA binding"/>
    <property type="evidence" value="ECO:0007669"/>
    <property type="project" value="InterPro"/>
</dbReference>
<evidence type="ECO:0000313" key="12">
    <source>
        <dbReference type="EMBL" id="RVW99930.1"/>
    </source>
</evidence>
<protein>
    <submittedName>
        <fullName evidence="12">Heat stress transcription factor B-4</fullName>
    </submittedName>
</protein>
<dbReference type="PROSITE" id="PS00434">
    <property type="entry name" value="HSF_DOMAIN"/>
    <property type="match status" value="1"/>
</dbReference>
<evidence type="ECO:0000256" key="2">
    <source>
        <dbReference type="ARBA" id="ARBA00011233"/>
    </source>
</evidence>
<keyword evidence="7" id="KW-0804">Transcription</keyword>